<keyword evidence="2" id="KW-0732">Signal</keyword>
<evidence type="ECO:0000313" key="4">
    <source>
        <dbReference type="Proteomes" id="UP000801492"/>
    </source>
</evidence>
<feature type="region of interest" description="Disordered" evidence="1">
    <location>
        <begin position="269"/>
        <end position="290"/>
    </location>
</feature>
<keyword evidence="4" id="KW-1185">Reference proteome</keyword>
<evidence type="ECO:0000256" key="1">
    <source>
        <dbReference type="SAM" id="MobiDB-lite"/>
    </source>
</evidence>
<dbReference type="AlphaFoldDB" id="A0A8K0DBY5"/>
<evidence type="ECO:0000313" key="3">
    <source>
        <dbReference type="EMBL" id="KAF2903278.1"/>
    </source>
</evidence>
<protein>
    <submittedName>
        <fullName evidence="3">Uncharacterized protein</fullName>
    </submittedName>
</protein>
<evidence type="ECO:0000256" key="2">
    <source>
        <dbReference type="SAM" id="SignalP"/>
    </source>
</evidence>
<organism evidence="3 4">
    <name type="scientific">Ignelater luminosus</name>
    <name type="common">Cucubano</name>
    <name type="synonym">Pyrophorus luminosus</name>
    <dbReference type="NCBI Taxonomy" id="2038154"/>
    <lineage>
        <taxon>Eukaryota</taxon>
        <taxon>Metazoa</taxon>
        <taxon>Ecdysozoa</taxon>
        <taxon>Arthropoda</taxon>
        <taxon>Hexapoda</taxon>
        <taxon>Insecta</taxon>
        <taxon>Pterygota</taxon>
        <taxon>Neoptera</taxon>
        <taxon>Endopterygota</taxon>
        <taxon>Coleoptera</taxon>
        <taxon>Polyphaga</taxon>
        <taxon>Elateriformia</taxon>
        <taxon>Elateroidea</taxon>
        <taxon>Elateridae</taxon>
        <taxon>Agrypninae</taxon>
        <taxon>Pyrophorini</taxon>
        <taxon>Ignelater</taxon>
    </lineage>
</organism>
<feature type="chain" id="PRO_5035431517" evidence="2">
    <location>
        <begin position="23"/>
        <end position="444"/>
    </location>
</feature>
<dbReference type="Proteomes" id="UP000801492">
    <property type="component" value="Unassembled WGS sequence"/>
</dbReference>
<feature type="signal peptide" evidence="2">
    <location>
        <begin position="1"/>
        <end position="22"/>
    </location>
</feature>
<dbReference type="EMBL" id="VTPC01001066">
    <property type="protein sequence ID" value="KAF2903278.1"/>
    <property type="molecule type" value="Genomic_DNA"/>
</dbReference>
<name>A0A8K0DBY5_IGNLU</name>
<reference evidence="3" key="1">
    <citation type="submission" date="2019-08" db="EMBL/GenBank/DDBJ databases">
        <title>The genome of the North American firefly Photinus pyralis.</title>
        <authorList>
            <consortium name="Photinus pyralis genome working group"/>
            <person name="Fallon T.R."/>
            <person name="Sander Lower S.E."/>
            <person name="Weng J.-K."/>
        </authorList>
    </citation>
    <scope>NUCLEOTIDE SEQUENCE</scope>
    <source>
        <strain evidence="3">TRF0915ILg1</strain>
        <tissue evidence="3">Whole body</tissue>
    </source>
</reference>
<accession>A0A8K0DBY5</accession>
<comment type="caution">
    <text evidence="3">The sequence shown here is derived from an EMBL/GenBank/DDBJ whole genome shotgun (WGS) entry which is preliminary data.</text>
</comment>
<proteinExistence type="predicted"/>
<sequence>MMALQLLPILQIIVILCTPSSAYPVFGTKRYNGRTSAIRRANNNYSWGAPVQPYQQFVRTQRFPVNYYEMYPYGRDYQEDYYYPQEAITYPVYIPPPRTSKYEVYQAVLPYYYGDRPVSRQDFGYYGYEKNSDPVEDLEEEMLQEAEREEREDAQPIGQEVLYENEGTSDDNLDDVNAAFLQNLIMSQMYKDAANKQKDYYDPYSNVDYYFDDDGYGRWDDTPVDTKQSYQDDEDVRELKQLAKPQKQDFRYVSEKRPTAEERLHLFRKENVKNPSKNLKNSNSKESRYNWENKRDSLSANKKEEFSEHGNLVYGINDLAFSDRKPTVKPNSPSGAAAATTVAPKLFTNAPKKDVRKGQKEEVLMRPATPVRHPFSGPVLEMMKEEPERKREPSVYDTIKHMLDMEKSLENNYRVNEMRSPMRKRIVSSEDSLTHQLTVLKKAQ</sequence>
<gene>
    <name evidence="3" type="ORF">ILUMI_02908</name>
</gene>
<feature type="compositionally biased region" description="Low complexity" evidence="1">
    <location>
        <begin position="273"/>
        <end position="282"/>
    </location>
</feature>
<dbReference type="OrthoDB" id="6604460at2759"/>